<dbReference type="AlphaFoldDB" id="A0A2K2UDT2"/>
<accession>A0A2K2UDT2</accession>
<dbReference type="SUPFAM" id="SSF54862">
    <property type="entry name" value="4Fe-4S ferredoxins"/>
    <property type="match status" value="1"/>
</dbReference>
<keyword evidence="3" id="KW-0411">Iron-sulfur</keyword>
<keyword evidence="2" id="KW-0408">Iron</keyword>
<dbReference type="PROSITE" id="PS00198">
    <property type="entry name" value="4FE4S_FER_1"/>
    <property type="match status" value="1"/>
</dbReference>
<evidence type="ECO:0000256" key="1">
    <source>
        <dbReference type="ARBA" id="ARBA00022723"/>
    </source>
</evidence>
<dbReference type="Gene3D" id="3.30.70.20">
    <property type="match status" value="1"/>
</dbReference>
<dbReference type="InterPro" id="IPR017900">
    <property type="entry name" value="4Fe4S_Fe_S_CS"/>
</dbReference>
<dbReference type="GO" id="GO:0051536">
    <property type="term" value="F:iron-sulfur cluster binding"/>
    <property type="evidence" value="ECO:0007669"/>
    <property type="project" value="UniProtKB-KW"/>
</dbReference>
<dbReference type="GO" id="GO:0046872">
    <property type="term" value="F:metal ion binding"/>
    <property type="evidence" value="ECO:0007669"/>
    <property type="project" value="UniProtKB-KW"/>
</dbReference>
<protein>
    <submittedName>
        <fullName evidence="5">2-oxoacid:acceptor oxidoreductase</fullName>
    </submittedName>
</protein>
<dbReference type="EMBL" id="PPEK01000002">
    <property type="protein sequence ID" value="PNV68409.1"/>
    <property type="molecule type" value="Genomic_DNA"/>
</dbReference>
<evidence type="ECO:0000256" key="2">
    <source>
        <dbReference type="ARBA" id="ARBA00023004"/>
    </source>
</evidence>
<feature type="domain" description="4Fe-4S ferredoxin-type" evidence="4">
    <location>
        <begin position="40"/>
        <end position="68"/>
    </location>
</feature>
<dbReference type="Pfam" id="PF12838">
    <property type="entry name" value="Fer4_7"/>
    <property type="match status" value="1"/>
</dbReference>
<gene>
    <name evidence="5" type="ORF">C2L71_03575</name>
</gene>
<dbReference type="OrthoDB" id="9770306at2"/>
<dbReference type="RefSeq" id="WP_103264470.1">
    <property type="nucleotide sequence ID" value="NZ_CABMLE010000002.1"/>
</dbReference>
<dbReference type="PANTHER" id="PTHR43122:SF1">
    <property type="entry name" value="IRON-SULFUR-BINDING PROTEIN"/>
    <property type="match status" value="1"/>
</dbReference>
<dbReference type="InterPro" id="IPR017896">
    <property type="entry name" value="4Fe4S_Fe-S-bd"/>
</dbReference>
<keyword evidence="6" id="KW-1185">Reference proteome</keyword>
<feature type="domain" description="4Fe-4S ferredoxin-type" evidence="4">
    <location>
        <begin position="2"/>
        <end position="31"/>
    </location>
</feature>
<dbReference type="PROSITE" id="PS51379">
    <property type="entry name" value="4FE4S_FER_2"/>
    <property type="match status" value="2"/>
</dbReference>
<evidence type="ECO:0000256" key="3">
    <source>
        <dbReference type="ARBA" id="ARBA00023014"/>
    </source>
</evidence>
<evidence type="ECO:0000313" key="5">
    <source>
        <dbReference type="EMBL" id="PNV68409.1"/>
    </source>
</evidence>
<dbReference type="PANTHER" id="PTHR43122">
    <property type="entry name" value="FERREDOXIN SUBUNIT OF PYRUVATE:FLAVODOXIN OXIDOREDUCTASE-RELATED"/>
    <property type="match status" value="1"/>
</dbReference>
<comment type="caution">
    <text evidence="5">The sequence shown here is derived from an EMBL/GenBank/DDBJ whole genome shotgun (WGS) entry which is preliminary data.</text>
</comment>
<name>A0A2K2UDT2_9ACTN</name>
<reference evidence="6" key="1">
    <citation type="submission" date="2018-01" db="EMBL/GenBank/DDBJ databases">
        <title>Rubneribacter badeniensis gen. nov., sp. nov., and Colonibacter rubneri, gen. nov., sp. nov., WGS of new members of the Eggerthellaceae.</title>
        <authorList>
            <person name="Danylec N."/>
            <person name="Stoll D.A."/>
            <person name="Doetsch A."/>
            <person name="Kulling S.E."/>
            <person name="Huch M."/>
        </authorList>
    </citation>
    <scope>NUCLEOTIDE SEQUENCE [LARGE SCALE GENOMIC DNA]</scope>
    <source>
        <strain evidence="6">ResAG-96</strain>
    </source>
</reference>
<proteinExistence type="predicted"/>
<sequence>MPRIIVDDHFCKGCGLCVDSCPTHIIELDQARITAKGYHPATLIDEERCTGCMSCALMCPDVAITVER</sequence>
<evidence type="ECO:0000313" key="6">
    <source>
        <dbReference type="Proteomes" id="UP000236197"/>
    </source>
</evidence>
<dbReference type="Proteomes" id="UP000236197">
    <property type="component" value="Unassembled WGS sequence"/>
</dbReference>
<organism evidence="5 6">
    <name type="scientific">Enteroscipio rubneri</name>
    <dbReference type="NCBI Taxonomy" id="2070686"/>
    <lineage>
        <taxon>Bacteria</taxon>
        <taxon>Bacillati</taxon>
        <taxon>Actinomycetota</taxon>
        <taxon>Coriobacteriia</taxon>
        <taxon>Eggerthellales</taxon>
        <taxon>Eggerthellaceae</taxon>
        <taxon>Enteroscipio</taxon>
    </lineage>
</organism>
<keyword evidence="1" id="KW-0479">Metal-binding</keyword>
<evidence type="ECO:0000259" key="4">
    <source>
        <dbReference type="PROSITE" id="PS51379"/>
    </source>
</evidence>